<evidence type="ECO:0000313" key="2">
    <source>
        <dbReference type="EMBL" id="EHM43055.1"/>
    </source>
</evidence>
<organism evidence="2 3">
    <name type="scientific">Anaeroglobus geminatus F0357</name>
    <dbReference type="NCBI Taxonomy" id="861450"/>
    <lineage>
        <taxon>Bacteria</taxon>
        <taxon>Bacillati</taxon>
        <taxon>Bacillota</taxon>
        <taxon>Negativicutes</taxon>
        <taxon>Veillonellales</taxon>
        <taxon>Veillonellaceae</taxon>
        <taxon>Anaeroglobus</taxon>
    </lineage>
</organism>
<dbReference type="HOGENOM" id="CLU_1976941_0_0_9"/>
<gene>
    <name evidence="2" type="ORF">HMPREF0080_00453</name>
</gene>
<name>G9YFP1_9FIRM</name>
<reference evidence="2 3" key="1">
    <citation type="submission" date="2011-08" db="EMBL/GenBank/DDBJ databases">
        <authorList>
            <person name="Weinstock G."/>
            <person name="Sodergren E."/>
            <person name="Clifton S."/>
            <person name="Fulton L."/>
            <person name="Fulton B."/>
            <person name="Courtney L."/>
            <person name="Fronick C."/>
            <person name="Harrison M."/>
            <person name="Strong C."/>
            <person name="Farmer C."/>
            <person name="Delahaunty K."/>
            <person name="Markovic C."/>
            <person name="Hall O."/>
            <person name="Minx P."/>
            <person name="Tomlinson C."/>
            <person name="Mitreva M."/>
            <person name="Hou S."/>
            <person name="Chen J."/>
            <person name="Wollam A."/>
            <person name="Pepin K.H."/>
            <person name="Johnson M."/>
            <person name="Bhonagiri V."/>
            <person name="Zhang X."/>
            <person name="Suruliraj S."/>
            <person name="Warren W."/>
            <person name="Chinwalla A."/>
            <person name="Mardis E.R."/>
            <person name="Wilson R.K."/>
        </authorList>
    </citation>
    <scope>NUCLEOTIDE SEQUENCE [LARGE SCALE GENOMIC DNA]</scope>
    <source>
        <strain evidence="2 3">F0357</strain>
    </source>
</reference>
<dbReference type="InterPro" id="IPR001387">
    <property type="entry name" value="Cro/C1-type_HTH"/>
</dbReference>
<protein>
    <submittedName>
        <fullName evidence="2">Toxin-antitoxin system, antitoxin component, Xre domain protein</fullName>
    </submittedName>
</protein>
<evidence type="ECO:0000313" key="3">
    <source>
        <dbReference type="Proteomes" id="UP000005481"/>
    </source>
</evidence>
<dbReference type="STRING" id="861450.HMPREF0080_00453"/>
<dbReference type="CDD" id="cd00093">
    <property type="entry name" value="HTH_XRE"/>
    <property type="match status" value="1"/>
</dbReference>
<dbReference type="OrthoDB" id="1625311at2"/>
<proteinExistence type="predicted"/>
<comment type="caution">
    <text evidence="2">The sequence shown here is derived from an EMBL/GenBank/DDBJ whole genome shotgun (WGS) entry which is preliminary data.</text>
</comment>
<feature type="domain" description="HTH cro/C1-type" evidence="1">
    <location>
        <begin position="7"/>
        <end position="60"/>
    </location>
</feature>
<dbReference type="Proteomes" id="UP000005481">
    <property type="component" value="Unassembled WGS sequence"/>
</dbReference>
<dbReference type="EMBL" id="AGCJ01000013">
    <property type="protein sequence ID" value="EHM43055.1"/>
    <property type="molecule type" value="Genomic_DNA"/>
</dbReference>
<sequence>MTKEEYLKKLILNRRTLKDFAAEINMPYGTLYSILKNVDGASMYNIMKICKGLHISADGLSQIDKGQTDCFLAEAPNAYSHEERPDLKEILRNSPIRFDGEEYMLPEGERNILIRIIGAVLEGRKE</sequence>
<keyword evidence="3" id="KW-1185">Reference proteome</keyword>
<dbReference type="PROSITE" id="PS50943">
    <property type="entry name" value="HTH_CROC1"/>
    <property type="match status" value="1"/>
</dbReference>
<accession>G9YFP1</accession>
<dbReference type="RefSeq" id="WP_006789437.1">
    <property type="nucleotide sequence ID" value="NZ_JH417570.1"/>
</dbReference>
<dbReference type="AlphaFoldDB" id="G9YFP1"/>
<evidence type="ECO:0000259" key="1">
    <source>
        <dbReference type="PROSITE" id="PS50943"/>
    </source>
</evidence>